<dbReference type="OrthoDB" id="6578222at2"/>
<feature type="transmembrane region" description="Helical" evidence="1">
    <location>
        <begin position="12"/>
        <end position="31"/>
    </location>
</feature>
<keyword evidence="3" id="KW-1185">Reference proteome</keyword>
<keyword evidence="1" id="KW-0812">Transmembrane</keyword>
<evidence type="ECO:0000313" key="3">
    <source>
        <dbReference type="Proteomes" id="UP000008881"/>
    </source>
</evidence>
<gene>
    <name evidence="2" type="ordered locus">EAE_05505</name>
</gene>
<dbReference type="AlphaFoldDB" id="A0A0H3FTC1"/>
<reference evidence="2 3" key="1">
    <citation type="journal article" date="2012" name="J. Bacteriol.">
        <title>Complete genome sequence of Enterobacter aerogenes KCTC 2190.</title>
        <authorList>
            <person name="Shin S.H."/>
            <person name="Kim S."/>
            <person name="Kim J.Y."/>
            <person name="Lee S."/>
            <person name="Um Y."/>
            <person name="Oh M.K."/>
            <person name="Kim Y.R."/>
            <person name="Lee J."/>
            <person name="Yang K.S."/>
        </authorList>
    </citation>
    <scope>NUCLEOTIDE SEQUENCE [LARGE SCALE GENOMIC DNA]</scope>
    <source>
        <strain evidence="2 3">KCTC 2190</strain>
    </source>
</reference>
<organism evidence="2 3">
    <name type="scientific">Klebsiella aerogenes (strain ATCC 13048 / DSM 30053 / CCUG 1429 / JCM 1235 / KCTC 2190 / NBRC 13534 / NCIMB 10102 / NCTC 10006 / CDC 819-56)</name>
    <name type="common">Enterobacter aerogenes</name>
    <dbReference type="NCBI Taxonomy" id="1028307"/>
    <lineage>
        <taxon>Bacteria</taxon>
        <taxon>Pseudomonadati</taxon>
        <taxon>Pseudomonadota</taxon>
        <taxon>Gammaproteobacteria</taxon>
        <taxon>Enterobacterales</taxon>
        <taxon>Enterobacteriaceae</taxon>
        <taxon>Klebsiella/Raoultella group</taxon>
        <taxon>Klebsiella</taxon>
    </lineage>
</organism>
<dbReference type="KEGG" id="eae:EAE_05505"/>
<dbReference type="HOGENOM" id="CLU_215791_0_0_6"/>
<evidence type="ECO:0000256" key="1">
    <source>
        <dbReference type="SAM" id="Phobius"/>
    </source>
</evidence>
<keyword evidence="1" id="KW-1133">Transmembrane helix</keyword>
<proteinExistence type="predicted"/>
<name>A0A0H3FTC1_KLEAK</name>
<sequence length="32" mass="3742">MFCIFMVKKHSVLLLNNAIFTMNFNGLAQFFT</sequence>
<evidence type="ECO:0000313" key="2">
    <source>
        <dbReference type="EMBL" id="AEG96028.1"/>
    </source>
</evidence>
<protein>
    <submittedName>
        <fullName evidence="2">Uncharacterized protein</fullName>
    </submittedName>
</protein>
<dbReference type="Proteomes" id="UP000008881">
    <property type="component" value="Chromosome"/>
</dbReference>
<keyword evidence="1" id="KW-0472">Membrane</keyword>
<accession>A0A0H3FTC1</accession>
<dbReference type="EMBL" id="CP002824">
    <property type="protein sequence ID" value="AEG96028.1"/>
    <property type="molecule type" value="Genomic_DNA"/>
</dbReference>